<reference evidence="2" key="1">
    <citation type="submission" date="2021-02" db="EMBL/GenBank/DDBJ databases">
        <authorList>
            <person name="Nowell W R."/>
        </authorList>
    </citation>
    <scope>NUCLEOTIDE SEQUENCE</scope>
</reference>
<sequence>MEYTQEIMPLVYTPTVGLACQKYGLIFSKPKGLFITIYDKGHIDDILMNWPARDVR</sequence>
<dbReference type="Pfam" id="PF00390">
    <property type="entry name" value="malic"/>
    <property type="match status" value="1"/>
</dbReference>
<dbReference type="Proteomes" id="UP000663836">
    <property type="component" value="Unassembled WGS sequence"/>
</dbReference>
<dbReference type="Gene3D" id="3.40.50.10380">
    <property type="entry name" value="Malic enzyme, N-terminal domain"/>
    <property type="match status" value="1"/>
</dbReference>
<dbReference type="AlphaFoldDB" id="A0A820MY32"/>
<dbReference type="InterPro" id="IPR012301">
    <property type="entry name" value="Malic_N_dom"/>
</dbReference>
<protein>
    <recommendedName>
        <fullName evidence="1">Malic enzyme N-terminal domain-containing protein</fullName>
    </recommendedName>
</protein>
<dbReference type="EMBL" id="CAJOBD010059969">
    <property type="protein sequence ID" value="CAF4379714.1"/>
    <property type="molecule type" value="Genomic_DNA"/>
</dbReference>
<dbReference type="SUPFAM" id="SSF53223">
    <property type="entry name" value="Aminoacid dehydrogenase-like, N-terminal domain"/>
    <property type="match status" value="1"/>
</dbReference>
<feature type="domain" description="Malic enzyme N-terminal" evidence="1">
    <location>
        <begin position="4"/>
        <end position="56"/>
    </location>
</feature>
<proteinExistence type="predicted"/>
<dbReference type="InterPro" id="IPR046346">
    <property type="entry name" value="Aminoacid_DH-like_N_sf"/>
</dbReference>
<accession>A0A820MY32</accession>
<organism evidence="2 3">
    <name type="scientific">Rotaria sordida</name>
    <dbReference type="NCBI Taxonomy" id="392033"/>
    <lineage>
        <taxon>Eukaryota</taxon>
        <taxon>Metazoa</taxon>
        <taxon>Spiralia</taxon>
        <taxon>Gnathifera</taxon>
        <taxon>Rotifera</taxon>
        <taxon>Eurotatoria</taxon>
        <taxon>Bdelloidea</taxon>
        <taxon>Philodinida</taxon>
        <taxon>Philodinidae</taxon>
        <taxon>Rotaria</taxon>
    </lineage>
</organism>
<dbReference type="GO" id="GO:0005739">
    <property type="term" value="C:mitochondrion"/>
    <property type="evidence" value="ECO:0007669"/>
    <property type="project" value="TreeGrafter"/>
</dbReference>
<gene>
    <name evidence="2" type="ORF">JBS370_LOCUS42800</name>
</gene>
<feature type="non-terminal residue" evidence="2">
    <location>
        <position position="1"/>
    </location>
</feature>
<comment type="caution">
    <text evidence="2">The sequence shown here is derived from an EMBL/GenBank/DDBJ whole genome shotgun (WGS) entry which is preliminary data.</text>
</comment>
<evidence type="ECO:0000259" key="1">
    <source>
        <dbReference type="Pfam" id="PF00390"/>
    </source>
</evidence>
<dbReference type="PANTHER" id="PTHR23406:SF90">
    <property type="entry name" value="MALIC ENZYME-RELATED"/>
    <property type="match status" value="1"/>
</dbReference>
<evidence type="ECO:0000313" key="3">
    <source>
        <dbReference type="Proteomes" id="UP000663836"/>
    </source>
</evidence>
<dbReference type="GO" id="GO:0006108">
    <property type="term" value="P:malate metabolic process"/>
    <property type="evidence" value="ECO:0007669"/>
    <property type="project" value="TreeGrafter"/>
</dbReference>
<dbReference type="InterPro" id="IPR037062">
    <property type="entry name" value="Malic_N_dom_sf"/>
</dbReference>
<name>A0A820MY32_9BILA</name>
<evidence type="ECO:0000313" key="2">
    <source>
        <dbReference type="EMBL" id="CAF4379714.1"/>
    </source>
</evidence>
<dbReference type="PANTHER" id="PTHR23406">
    <property type="entry name" value="MALIC ENZYME-RELATED"/>
    <property type="match status" value="1"/>
</dbReference>
<dbReference type="GO" id="GO:0004473">
    <property type="term" value="F:malate dehydrogenase (decarboxylating) (NADP+) activity"/>
    <property type="evidence" value="ECO:0007669"/>
    <property type="project" value="TreeGrafter"/>
</dbReference>